<protein>
    <submittedName>
        <fullName evidence="1">Uncharacterized protein</fullName>
    </submittedName>
</protein>
<dbReference type="KEGG" id="ssck:SPSK_10379"/>
<name>A0A0F2LZB2_SPOSC</name>
<gene>
    <name evidence="1" type="ORF">SPSK_10379</name>
</gene>
<reference evidence="1 2" key="2">
    <citation type="journal article" date="2015" name="Eukaryot. Cell">
        <title>Asexual propagation of a virulent clone complex in a human and feline outbreak of sporotrichosis.</title>
        <authorList>
            <person name="Teixeira Mde M."/>
            <person name="Rodrigues A.M."/>
            <person name="Tsui C.K."/>
            <person name="de Almeida L.G."/>
            <person name="Van Diepeningen A.D."/>
            <person name="van den Ende B.G."/>
            <person name="Fernandes G.F."/>
            <person name="Kano R."/>
            <person name="Hamelin R.C."/>
            <person name="Lopes-Bezerra L.M."/>
            <person name="Vasconcelos A.T."/>
            <person name="de Hoog S."/>
            <person name="de Camargo Z.P."/>
            <person name="Felipe M.S."/>
        </authorList>
    </citation>
    <scope>NUCLEOTIDE SEQUENCE [LARGE SCALE GENOMIC DNA]</scope>
    <source>
        <strain evidence="1 2">1099-18</strain>
    </source>
</reference>
<proteinExistence type="predicted"/>
<reference evidence="1 2" key="1">
    <citation type="journal article" date="2014" name="BMC Genomics">
        <title>Comparative genomics of the major fungal agents of human and animal Sporotrichosis: Sporothrix schenckii and Sporothrix brasiliensis.</title>
        <authorList>
            <person name="Teixeira M.M."/>
            <person name="de Almeida L.G."/>
            <person name="Kubitschek-Barreira P."/>
            <person name="Alves F.L."/>
            <person name="Kioshima E.S."/>
            <person name="Abadio A.K."/>
            <person name="Fernandes L."/>
            <person name="Derengowski L.S."/>
            <person name="Ferreira K.S."/>
            <person name="Souza R.C."/>
            <person name="Ruiz J.C."/>
            <person name="de Andrade N.C."/>
            <person name="Paes H.C."/>
            <person name="Nicola A.M."/>
            <person name="Albuquerque P."/>
            <person name="Gerber A.L."/>
            <person name="Martins V.P."/>
            <person name="Peconick L.D."/>
            <person name="Neto A.V."/>
            <person name="Chaucanez C.B."/>
            <person name="Silva P.A."/>
            <person name="Cunha O.L."/>
            <person name="de Oliveira F.F."/>
            <person name="dos Santos T.C."/>
            <person name="Barros A.L."/>
            <person name="Soares M.A."/>
            <person name="de Oliveira L.M."/>
            <person name="Marini M.M."/>
            <person name="Villalobos-Duno H."/>
            <person name="Cunha M.M."/>
            <person name="de Hoog S."/>
            <person name="da Silveira J.F."/>
            <person name="Henrissat B."/>
            <person name="Nino-Vega G.A."/>
            <person name="Cisalpino P.S."/>
            <person name="Mora-Montes H.M."/>
            <person name="Almeida S.R."/>
            <person name="Stajich J.E."/>
            <person name="Lopes-Bezerra L.M."/>
            <person name="Vasconcelos A.T."/>
            <person name="Felipe M.S."/>
        </authorList>
    </citation>
    <scope>NUCLEOTIDE SEQUENCE [LARGE SCALE GENOMIC DNA]</scope>
    <source>
        <strain evidence="1 2">1099-18</strain>
    </source>
</reference>
<dbReference type="Proteomes" id="UP000033710">
    <property type="component" value="Unassembled WGS sequence"/>
</dbReference>
<organism evidence="1 2">
    <name type="scientific">Sporothrix schenckii 1099-18</name>
    <dbReference type="NCBI Taxonomy" id="1397361"/>
    <lineage>
        <taxon>Eukaryota</taxon>
        <taxon>Fungi</taxon>
        <taxon>Dikarya</taxon>
        <taxon>Ascomycota</taxon>
        <taxon>Pezizomycotina</taxon>
        <taxon>Sordariomycetes</taxon>
        <taxon>Sordariomycetidae</taxon>
        <taxon>Ophiostomatales</taxon>
        <taxon>Ophiostomataceae</taxon>
        <taxon>Sporothrix</taxon>
    </lineage>
</organism>
<dbReference type="EMBL" id="AXCR01000011">
    <property type="protein sequence ID" value="KJR81231.1"/>
    <property type="molecule type" value="Genomic_DNA"/>
</dbReference>
<evidence type="ECO:0000313" key="2">
    <source>
        <dbReference type="Proteomes" id="UP000033710"/>
    </source>
</evidence>
<dbReference type="VEuPathDB" id="FungiDB:SPSK_10379"/>
<dbReference type="AlphaFoldDB" id="A0A0F2LZB2"/>
<sequence>MTHCYKPEANVAVQPGHAAGYATFRKKQGMTSSEYHTSPWTCYRYRCRGQFTLKNVKHVALGKVSRLAGQ</sequence>
<dbReference type="RefSeq" id="XP_016583907.1">
    <property type="nucleotide sequence ID" value="XM_016736820.1"/>
</dbReference>
<accession>A0A0F2LZB2</accession>
<comment type="caution">
    <text evidence="1">The sequence shown here is derived from an EMBL/GenBank/DDBJ whole genome shotgun (WGS) entry which is preliminary data.</text>
</comment>
<evidence type="ECO:0000313" key="1">
    <source>
        <dbReference type="EMBL" id="KJR81231.1"/>
    </source>
</evidence>
<dbReference type="GeneID" id="27672097"/>